<dbReference type="InterPro" id="IPR011990">
    <property type="entry name" value="TPR-like_helical_dom_sf"/>
</dbReference>
<dbReference type="InterPro" id="IPR002182">
    <property type="entry name" value="NB-ARC"/>
</dbReference>
<dbReference type="Gene3D" id="1.25.40.10">
    <property type="entry name" value="Tetratricopeptide repeat domain"/>
    <property type="match status" value="1"/>
</dbReference>
<protein>
    <submittedName>
        <fullName evidence="2">TPR</fullName>
    </submittedName>
</protein>
<dbReference type="SUPFAM" id="SSF48452">
    <property type="entry name" value="TPR-like"/>
    <property type="match status" value="1"/>
</dbReference>
<dbReference type="PANTHER" id="PTHR35205">
    <property type="entry name" value="NB-ARC AND TPR DOMAIN PROTEIN"/>
    <property type="match status" value="1"/>
</dbReference>
<accession>A0A8H5YHR2</accession>
<evidence type="ECO:0000313" key="2">
    <source>
        <dbReference type="EMBL" id="KAF5712823.1"/>
    </source>
</evidence>
<dbReference type="Proteomes" id="UP000544331">
    <property type="component" value="Unassembled WGS sequence"/>
</dbReference>
<sequence>MSVQKSLPQSGLWKQAVDEYVSQLNPIDAQIVRNGFSDPTKFIERVKLRSKANPQDHVSKSFERLWSGIMLVSSAVPEFTSVAWCSIEMLYNRSQDLGDVCRTLEDVFVRLARSLPRLIGYELSAPHDELNDCVLHYYQGVLNLFLEIEKYISKCSQKRYLVGGPPEPSAIHNLISILENSKSEVEAEAIAVSIKQNHQIKEKLHLFMDSVSIKPKGRLPCHMLPYPENRGFRGRADILHRMEQSLKPRPNELRTYALYGFGGVGKTQLALQFAYKRADVFNAIFWISAESSGKINQGILDAAEELGLFEPGESSVDQDKAVKTFLSWLRDSDATWLIIFDNTDDVKLLKNYWPAAKKGSILVTSRDPAILLRTPNGERVDSMSPLDAKDMFFSAVESNVIRDEENDSLAGTLLQELGYLPLAIRAAAGIIIEDDCTLADFIELCEENRHESEPFAHLDPETIGARSIQLLRIMTFFDPDIVPVELLLKGSRNHDDIRYLSEMTAYRGVSRELLKNGLCSKATIQIHGYGTGKSAKAQTDGLTTHRLILQTVFCHCSKLEKLEALAHATAMLASEFPSINDNEFRLSKFWRECHMLLPQVHAVLSRCGAAGLDLPSDFIPVLCACGRYLLERRSFDDAERMFVAAKQACKAHGLQDWEQAQFVQRSLAGIILESSVFRCDEAVNILQDVVHHYQKSRDPNDPVLGVTYSDLAQALTARGEFDQAISLCEKALSIVMKIEDEEKRRDTLFHVRHNMGRIYEMKGIPDEALRLHLYEGDPQGNGLRQEQSVYGAWNLYAVGNCLQLQKDPRAIETHAKALKIREDLLGDHYFTAMSYHKLGQLYLEA</sequence>
<dbReference type="InterPro" id="IPR027417">
    <property type="entry name" value="P-loop_NTPase"/>
</dbReference>
<proteinExistence type="predicted"/>
<comment type="caution">
    <text evidence="2">The sequence shown here is derived from an EMBL/GenBank/DDBJ whole genome shotgun (WGS) entry which is preliminary data.</text>
</comment>
<dbReference type="Pfam" id="PF00931">
    <property type="entry name" value="NB-ARC"/>
    <property type="match status" value="1"/>
</dbReference>
<dbReference type="Pfam" id="PF13374">
    <property type="entry name" value="TPR_10"/>
    <property type="match status" value="1"/>
</dbReference>
<gene>
    <name evidence="2" type="ORF">FMUND_8257</name>
</gene>
<name>A0A8H5YHR2_9HYPO</name>
<dbReference type="SUPFAM" id="SSF52540">
    <property type="entry name" value="P-loop containing nucleoside triphosphate hydrolases"/>
    <property type="match status" value="1"/>
</dbReference>
<feature type="domain" description="NB-ARC" evidence="1">
    <location>
        <begin position="250"/>
        <end position="371"/>
    </location>
</feature>
<keyword evidence="3" id="KW-1185">Reference proteome</keyword>
<reference evidence="2 3" key="1">
    <citation type="submission" date="2020-05" db="EMBL/GenBank/DDBJ databases">
        <title>Identification and distribution of gene clusters putatively required for synthesis of sphingolipid metabolism inhibitors in phylogenetically diverse species of the filamentous fungus Fusarium.</title>
        <authorList>
            <person name="Kim H.-S."/>
            <person name="Busman M."/>
            <person name="Brown D.W."/>
            <person name="Divon H."/>
            <person name="Uhlig S."/>
            <person name="Proctor R.H."/>
        </authorList>
    </citation>
    <scope>NUCLEOTIDE SEQUENCE [LARGE SCALE GENOMIC DNA]</scope>
    <source>
        <strain evidence="2 3">NRRL 66235</strain>
    </source>
</reference>
<dbReference type="GO" id="GO:0043531">
    <property type="term" value="F:ADP binding"/>
    <property type="evidence" value="ECO:0007669"/>
    <property type="project" value="InterPro"/>
</dbReference>
<dbReference type="EMBL" id="JAAOAN010000274">
    <property type="protein sequence ID" value="KAF5712823.1"/>
    <property type="molecule type" value="Genomic_DNA"/>
</dbReference>
<evidence type="ECO:0000313" key="3">
    <source>
        <dbReference type="Proteomes" id="UP000544331"/>
    </source>
</evidence>
<dbReference type="PANTHER" id="PTHR35205:SF1">
    <property type="entry name" value="ZU5 DOMAIN-CONTAINING PROTEIN"/>
    <property type="match status" value="1"/>
</dbReference>
<evidence type="ECO:0000259" key="1">
    <source>
        <dbReference type="Pfam" id="PF00931"/>
    </source>
</evidence>
<dbReference type="AlphaFoldDB" id="A0A8H5YHR2"/>
<dbReference type="OrthoDB" id="6161812at2759"/>
<organism evidence="2 3">
    <name type="scientific">Fusarium mundagurra</name>
    <dbReference type="NCBI Taxonomy" id="1567541"/>
    <lineage>
        <taxon>Eukaryota</taxon>
        <taxon>Fungi</taxon>
        <taxon>Dikarya</taxon>
        <taxon>Ascomycota</taxon>
        <taxon>Pezizomycotina</taxon>
        <taxon>Sordariomycetes</taxon>
        <taxon>Hypocreomycetidae</taxon>
        <taxon>Hypocreales</taxon>
        <taxon>Nectriaceae</taxon>
        <taxon>Fusarium</taxon>
        <taxon>Fusarium fujikuroi species complex</taxon>
    </lineage>
</organism>
<dbReference type="Gene3D" id="3.40.50.300">
    <property type="entry name" value="P-loop containing nucleotide triphosphate hydrolases"/>
    <property type="match status" value="1"/>
</dbReference>